<dbReference type="InterPro" id="IPR018929">
    <property type="entry name" value="DUF2510"/>
</dbReference>
<accession>A0A345KV26</accession>
<organism evidence="3 4">
    <name type="scientific">Mycobacterium phage Aminay</name>
    <dbReference type="NCBI Taxonomy" id="2250291"/>
    <lineage>
        <taxon>Viruses</taxon>
        <taxon>Duplodnaviria</taxon>
        <taxon>Heunggongvirae</taxon>
        <taxon>Uroviricota</taxon>
        <taxon>Caudoviricetes</taxon>
        <taxon>Weiservirinae</taxon>
        <taxon>Aminayvirus</taxon>
        <taxon>Aminayvirus aminay</taxon>
    </lineage>
</organism>
<feature type="domain" description="DUF2510" evidence="2">
    <location>
        <begin position="9"/>
        <end position="42"/>
    </location>
</feature>
<dbReference type="RefSeq" id="YP_009950190.1">
    <property type="nucleotide sequence ID" value="NC_051588.1"/>
</dbReference>
<dbReference type="GeneID" id="60321602"/>
<keyword evidence="1" id="KW-0472">Membrane</keyword>
<keyword evidence="4" id="KW-1185">Reference proteome</keyword>
<evidence type="ECO:0000313" key="4">
    <source>
        <dbReference type="Proteomes" id="UP000259472"/>
    </source>
</evidence>
<keyword evidence="1" id="KW-1133">Transmembrane helix</keyword>
<name>A0A345KV26_9CAUD</name>
<dbReference type="KEGG" id="vg:60321602"/>
<keyword evidence="1" id="KW-0812">Transmembrane</keyword>
<dbReference type="Proteomes" id="UP000259472">
    <property type="component" value="Segment"/>
</dbReference>
<gene>
    <name evidence="3" type="primary">40</name>
    <name evidence="3" type="ORF">SEA_AMINAY_40</name>
</gene>
<dbReference type="EMBL" id="MH509442">
    <property type="protein sequence ID" value="AXH46878.1"/>
    <property type="molecule type" value="Genomic_DNA"/>
</dbReference>
<protein>
    <submittedName>
        <fullName evidence="3">Membrane protein</fullName>
    </submittedName>
</protein>
<evidence type="ECO:0000259" key="2">
    <source>
        <dbReference type="Pfam" id="PF10708"/>
    </source>
</evidence>
<evidence type="ECO:0000256" key="1">
    <source>
        <dbReference type="SAM" id="Phobius"/>
    </source>
</evidence>
<sequence>MSNIQPSPAGWYPDPYGAPRTVRYFDGGRWTDRVHVEREPQATVIEGPNHVLHAVLTLLTFPLCGGWAWVWLIVAANNRKRVRNIY</sequence>
<proteinExistence type="predicted"/>
<feature type="transmembrane region" description="Helical" evidence="1">
    <location>
        <begin position="51"/>
        <end position="74"/>
    </location>
</feature>
<reference evidence="4" key="1">
    <citation type="submission" date="2018-06" db="EMBL/GenBank/DDBJ databases">
        <authorList>
            <person name="Zhirakovskaya E."/>
        </authorList>
    </citation>
    <scope>NUCLEOTIDE SEQUENCE [LARGE SCALE GENOMIC DNA]</scope>
</reference>
<dbReference type="Pfam" id="PF10708">
    <property type="entry name" value="DUF2510"/>
    <property type="match status" value="1"/>
</dbReference>
<evidence type="ECO:0000313" key="3">
    <source>
        <dbReference type="EMBL" id="AXH46878.1"/>
    </source>
</evidence>